<evidence type="ECO:0000313" key="5">
    <source>
        <dbReference type="Proteomes" id="UP000525432"/>
    </source>
</evidence>
<dbReference type="InterPro" id="IPR008490">
    <property type="entry name" value="Transposase_InsH_N"/>
</dbReference>
<feature type="domain" description="Transposase DDE" evidence="3">
    <location>
        <begin position="364"/>
        <end position="453"/>
    </location>
</feature>
<evidence type="ECO:0000259" key="2">
    <source>
        <dbReference type="Pfam" id="PF05598"/>
    </source>
</evidence>
<dbReference type="Pfam" id="PF05598">
    <property type="entry name" value="DUF772"/>
    <property type="match status" value="1"/>
</dbReference>
<feature type="region of interest" description="Disordered" evidence="1">
    <location>
        <begin position="135"/>
        <end position="157"/>
    </location>
</feature>
<dbReference type="NCBIfam" id="NF033578">
    <property type="entry name" value="transpos_IS5_1"/>
    <property type="match status" value="1"/>
</dbReference>
<dbReference type="InterPro" id="IPR025668">
    <property type="entry name" value="Tnp_DDE_dom"/>
</dbReference>
<organism evidence="4 5">
    <name type="scientific">Microcystis aeruginosa BLCC-F158</name>
    <dbReference type="NCBI Taxonomy" id="2755316"/>
    <lineage>
        <taxon>Bacteria</taxon>
        <taxon>Bacillati</taxon>
        <taxon>Cyanobacteriota</taxon>
        <taxon>Cyanophyceae</taxon>
        <taxon>Oscillatoriophycideae</taxon>
        <taxon>Chroococcales</taxon>
        <taxon>Microcystaceae</taxon>
        <taxon>Microcystis</taxon>
    </lineage>
</organism>
<dbReference type="PANTHER" id="PTHR33803:SF3">
    <property type="entry name" value="BLL1974 PROTEIN"/>
    <property type="match status" value="1"/>
</dbReference>
<comment type="caution">
    <text evidence="4">The sequence shown here is derived from an EMBL/GenBank/DDBJ whole genome shotgun (WGS) entry which is preliminary data.</text>
</comment>
<feature type="compositionally biased region" description="Basic and acidic residues" evidence="1">
    <location>
        <begin position="135"/>
        <end position="156"/>
    </location>
</feature>
<name>A0A841VBC3_MICAE</name>
<dbReference type="InterPro" id="IPR047710">
    <property type="entry name" value="Transpos_IS5-like"/>
</dbReference>
<dbReference type="PANTHER" id="PTHR33803">
    <property type="entry name" value="IS1478 TRANSPOSASE"/>
    <property type="match status" value="1"/>
</dbReference>
<evidence type="ECO:0000313" key="4">
    <source>
        <dbReference type="EMBL" id="MBC1198180.1"/>
    </source>
</evidence>
<evidence type="ECO:0000256" key="1">
    <source>
        <dbReference type="SAM" id="MobiDB-lite"/>
    </source>
</evidence>
<feature type="domain" description="Transposase InsH N-terminal" evidence="2">
    <location>
        <begin position="21"/>
        <end position="115"/>
    </location>
</feature>
<sequence>MVSRPQLHQNPNHLNCPRSGKLSDENRWVIMANLIPWEKFEEEYAKSFCENKGAPALPFRVAMSALIIQERLGISDRETVEQIRENPYLQYFIGLTNYQTEAPFDASMMVYFRKRIKLNLLNKINQEMVKKGREILEDKESDARTEERGEESERPNAGKLILDATCAPADIKYPTDLDLLNQARQGTEKILDCLYREVKDKLTKKPRTSRKIARKNYLKVAKKRRPSQKERRKAIGQQLGYIQRNLGYIDQLIELGASLTCLSKRRYKMLLVIEEVSRQQREMWSEKKTRVDQRIVSLSQPHVRPIVRGKAGKTTEFGAKLSVSCVDNYVFLHRLSWENFNESQDLKAQVENFKETYGCYPESVHVDKIYRTRENLAWCKERGIRLSGLPLGRPPKNRSAEIKKQAQEDESFRNAIEGKFGQAKRRFGLNLCMTKLPETSETSIALTFLVVNLSRLLRQFFGLFLSFLILGRTKELRCRQRFNKNYVKSDFTQVKLITWATNYWHSIA</sequence>
<dbReference type="AlphaFoldDB" id="A0A841VBC3"/>
<dbReference type="Proteomes" id="UP000525432">
    <property type="component" value="Unassembled WGS sequence"/>
</dbReference>
<proteinExistence type="predicted"/>
<evidence type="ECO:0000259" key="3">
    <source>
        <dbReference type="Pfam" id="PF13586"/>
    </source>
</evidence>
<reference evidence="4 5" key="1">
    <citation type="submission" date="2020-07" db="EMBL/GenBank/DDBJ databases">
        <title>Genomes of two Microcystis aeruginosa (Cyanobacteria) strains from Florida (USA) with disparate toxicogenic potential.</title>
        <authorList>
            <person name="Lefler F.W."/>
            <person name="Barbosa M."/>
            <person name="Berthold D.E."/>
            <person name="Laughinghouse H.D. IV."/>
        </authorList>
    </citation>
    <scope>NUCLEOTIDE SEQUENCE [LARGE SCALE GENOMIC DNA]</scope>
    <source>
        <strain evidence="4 5">BLCCF158</strain>
    </source>
</reference>
<dbReference type="Pfam" id="PF13586">
    <property type="entry name" value="DDE_Tnp_1_2"/>
    <property type="match status" value="1"/>
</dbReference>
<protein>
    <submittedName>
        <fullName evidence="4">IS5 family transposase</fullName>
    </submittedName>
</protein>
<gene>
    <name evidence="4" type="ORF">H0901_23840</name>
</gene>
<accession>A0A841VBC3</accession>
<dbReference type="EMBL" id="JACEGC010000270">
    <property type="protein sequence ID" value="MBC1198180.1"/>
    <property type="molecule type" value="Genomic_DNA"/>
</dbReference>